<evidence type="ECO:0000259" key="9">
    <source>
        <dbReference type="Pfam" id="PF24101"/>
    </source>
</evidence>
<keyword evidence="3" id="KW-0238">DNA-binding</keyword>
<keyword evidence="6" id="KW-0175">Coiled coil</keyword>
<feature type="compositionally biased region" description="Acidic residues" evidence="7">
    <location>
        <begin position="1727"/>
        <end position="1742"/>
    </location>
</feature>
<feature type="region of interest" description="Disordered" evidence="7">
    <location>
        <begin position="501"/>
        <end position="533"/>
    </location>
</feature>
<evidence type="ECO:0000256" key="4">
    <source>
        <dbReference type="ARBA" id="ARBA00023163"/>
    </source>
</evidence>
<feature type="compositionally biased region" description="Basic and acidic residues" evidence="7">
    <location>
        <begin position="1799"/>
        <end position="1818"/>
    </location>
</feature>
<dbReference type="InParanoid" id="A0A6J0BAI0"/>
<organism evidence="11">
    <name type="scientific">Neodiprion lecontei</name>
    <name type="common">Redheaded pine sawfly</name>
    <dbReference type="NCBI Taxonomy" id="441921"/>
    <lineage>
        <taxon>Eukaryota</taxon>
        <taxon>Metazoa</taxon>
        <taxon>Ecdysozoa</taxon>
        <taxon>Arthropoda</taxon>
        <taxon>Hexapoda</taxon>
        <taxon>Insecta</taxon>
        <taxon>Pterygota</taxon>
        <taxon>Neoptera</taxon>
        <taxon>Endopterygota</taxon>
        <taxon>Hymenoptera</taxon>
        <taxon>Tenthredinoidea</taxon>
        <taxon>Diprionidae</taxon>
        <taxon>Diprioninae</taxon>
        <taxon>Neodiprion</taxon>
    </lineage>
</organism>
<dbReference type="RefSeq" id="XP_015510698.1">
    <property type="nucleotide sequence ID" value="XM_015655212.2"/>
</dbReference>
<feature type="region of interest" description="Disordered" evidence="7">
    <location>
        <begin position="2213"/>
        <end position="2245"/>
    </location>
</feature>
<name>A0A6J0BAI0_NEOLC</name>
<feature type="compositionally biased region" description="Polar residues" evidence="7">
    <location>
        <begin position="1785"/>
        <end position="1795"/>
    </location>
</feature>
<dbReference type="Proteomes" id="UP000829291">
    <property type="component" value="Chromosome 5"/>
</dbReference>
<dbReference type="GO" id="GO:0003677">
    <property type="term" value="F:DNA binding"/>
    <property type="evidence" value="ECO:0007669"/>
    <property type="project" value="UniProtKB-KW"/>
</dbReference>
<evidence type="ECO:0000256" key="7">
    <source>
        <dbReference type="SAM" id="MobiDB-lite"/>
    </source>
</evidence>
<keyword evidence="5" id="KW-0539">Nucleus</keyword>
<evidence type="ECO:0000256" key="5">
    <source>
        <dbReference type="ARBA" id="ARBA00023242"/>
    </source>
</evidence>
<dbReference type="InterPro" id="IPR035625">
    <property type="entry name" value="Tfc3-like_eWH"/>
</dbReference>
<feature type="compositionally biased region" description="Basic and acidic residues" evidence="7">
    <location>
        <begin position="1881"/>
        <end position="1895"/>
    </location>
</feature>
<feature type="domain" description="B-block binding subunit of TFIIIC" evidence="8">
    <location>
        <begin position="172"/>
        <end position="246"/>
    </location>
</feature>
<dbReference type="Pfam" id="PF24101">
    <property type="entry name" value="WHD_GTF3C1"/>
    <property type="match status" value="1"/>
</dbReference>
<dbReference type="GO" id="GO:0006384">
    <property type="term" value="P:transcription initiation at RNA polymerase III promoter"/>
    <property type="evidence" value="ECO:0007669"/>
    <property type="project" value="InterPro"/>
</dbReference>
<reference evidence="11" key="1">
    <citation type="submission" date="2025-08" db="UniProtKB">
        <authorList>
            <consortium name="RefSeq"/>
        </authorList>
    </citation>
    <scope>IDENTIFICATION</scope>
    <source>
        <tissue evidence="11">Thorax and Abdomen</tissue>
    </source>
</reference>
<keyword evidence="2" id="KW-0597">Phosphoprotein</keyword>
<evidence type="ECO:0000259" key="8">
    <source>
        <dbReference type="Pfam" id="PF04182"/>
    </source>
</evidence>
<evidence type="ECO:0000256" key="3">
    <source>
        <dbReference type="ARBA" id="ARBA00023125"/>
    </source>
</evidence>
<evidence type="ECO:0000313" key="10">
    <source>
        <dbReference type="Proteomes" id="UP000829291"/>
    </source>
</evidence>
<dbReference type="PANTHER" id="PTHR15180">
    <property type="entry name" value="GENERAL TRANSCRIPTION FACTOR 3C POLYPEPTIDE 1"/>
    <property type="match status" value="1"/>
</dbReference>
<evidence type="ECO:0000256" key="1">
    <source>
        <dbReference type="ARBA" id="ARBA00004123"/>
    </source>
</evidence>
<dbReference type="InterPro" id="IPR007309">
    <property type="entry name" value="TFIIIC_Bblock-bd"/>
</dbReference>
<evidence type="ECO:0000313" key="11">
    <source>
        <dbReference type="RefSeq" id="XP_015510698.1"/>
    </source>
</evidence>
<dbReference type="OrthoDB" id="68020at2759"/>
<dbReference type="PANTHER" id="PTHR15180:SF1">
    <property type="entry name" value="GENERAL TRANSCRIPTION FACTOR 3C POLYPEPTIDE 1"/>
    <property type="match status" value="1"/>
</dbReference>
<dbReference type="GO" id="GO:0042791">
    <property type="term" value="P:5S class rRNA transcription by RNA polymerase III"/>
    <property type="evidence" value="ECO:0007669"/>
    <property type="project" value="TreeGrafter"/>
</dbReference>
<proteinExistence type="predicted"/>
<feature type="region of interest" description="Disordered" evidence="7">
    <location>
        <begin position="1785"/>
        <end position="1821"/>
    </location>
</feature>
<sequence>MVSYSSINIVDVIIDEIALEGLDGITLEALWQRLSLRLHDPPPLSKPFMEQVWSICIEVDGIDYYKLEAPRNKLIIFDRYEHIDPDLGTILEPDEVPEDIYPHCPIDDVNAGIKGSCSTYNSRKQISEYVRALTVHQAAEEFGESLVLVASQDIREHALTGNGVCPTLELTVMQYCFLERVGRSRYQGEVTQGKISLASLKEDPKSLFYHRKILLDHKLITKQIHHQKTGGHSCNGSLLHLPRFYVERKPKIIYLAEKVIEILKSKENCVAEYDEIKKELQIENSIKKLFRTNFFLKVVKTDLRVPYRTVYPKAEKKEWQQKNNPTKEKTVRVVQLQDPEMDVSELWGKDEIIDDEETYELDISELKLNVPLLKQANRIVELSGPEGISQCQLAKCLGQTKLQARTMLRNLVKLKIVATYMNDVGRQRVTKFVSKRFEKTSQMSRQFEHEMDKIKKLTRSIDTNNQSHNDSVIPKTIVEPKKIVKTESKCFTMEDPAEVELNNGVSSNDNVKVEEKPTGKNNSDIDDSSVTKSDTREEYQMRIKFRIVNLLLLKYGLTKVRKKYKRTYINIAEQDLFSRYPKSVLSQTVSVKKDQKSIERMKHRIEEQSKNELNSAVIDQTEVNVLCDSIEVKLVEQRPQHRLGRPTSQIIGFMEELDLNEKKNISSITYRLLRRANMIIEAVKEHKVIDDLTKLIKMINEEEDREGYDVKIDKKSIVRLLQKLVKDNVVKNIKLTLSNKNREKNITFICDPSIGIDHSIIQSAVEQAKIKFCLIGSQKVRAIMQKQAKEEDESTKLSVEDIQGLEAFNPSKNTKFAPVNLKYDFKAGKRYGYSPKFVRMKELHLFLFYSIYDHPGDTTVPKEIQVANLRNSGYQIDAKLEQEMSTIYNTEVGWKMFIPPLTRHAGWPLGWTIMCDVLLRIPLSIFVKVHNVPYFIPELETYLNHPIRKHFLVKNLPSQIRNILLMARKYIYNIHESVTRLCYIGLLQFGHQKLKEKDQVFIYLNRRSEITDTTSSAVGYHKVEEKEYPKTSYVFDSLQVVEKYWYDMWNTCINTCLGGRATVEGKDILLEDLNKKVDMIKTAKARNPDEAVGLDIGVVPGDRKGAAGVDSAFFAHLKRNWNWGAWYSNQQYCRGEERKKNEQQRTARLSKIKAKPLKFTEFSGLKKVTGPATQHANEIRKKIHQRQKISDERRSKKQKYQLLVSQHVTRQKSFVRTVLPRKRSVRPRVRYDEVDFCALQQMDKLRVDWSPHEDNILLMCKVAMKYLCPNPRKQMINFTAVRDILRTYSTQSHNKTSRACQRRLVYMFRKPETVNSVALGIEEIKQNFYINKRFGGIVEKLKTKCEDSYEYEEQVVKVFKELVKYIDKRYYNLSDMESRGLVPMPKTIQEFNLVYKIKQPTHQSSLHGFTKDVRYKNEIYLATINSVIHSSMCCGKDKTSWAYELFKVYQQYPETLLRSAMTKIRSDQMVSMKKSYMCAFKKHGNYMPMSSSQYQLSTGYTYKFRTKWPYELFHEARHTIEKFLRWQHENQLENLGYAVPDDVDGIEVGPVTGGLVVGVHDYLTRGQLDFDIEIPDQIIMLDPRLKENDETYIRVLRRYQDILTSLDQLNLKKKQMVKTNLIDPEVEEEDELERREFEDKIVKEKREKEDRDRWNYWKSRNDEISKRLEETEIKAQREKEDKERNLRREAFDRKMKERKNKYAQVLQLGEENVSEAIVSEFRNPVDENAETDTDPDENDVVDDDEDSHIIRFQDGTTITLSKEDIESASWNSDEEDTACFAEKTVQSLSIEQQSPPLKRNRDSTNEEYPDKKRFKSDEDGVSEYKQCHIPDSGVESPAVSLFISKQTDVPLQSNATVSLTKRRIDEIDEKNRLVVQSPKRARIEESSNKVSEHGNEGQNIESQSEIRYSADISGRKSVVDTLSAQSSIGTRVNDLIKKMYCQLGVDWGDIKIEDMNDMQKRCTRIALLLMREENDLAVTDIYHAHDYFIVNTFKIFCSLKLRDTKEPRSLEYFYNMELPADILPLKQQLIDELIGDLKRFALFPKDPVPFEDFLNTVGDQLEVTEIDDLRAIYQYLHDKREIGATNKQITSNFKSTSKSRLHRLLSLLTEHRLILRSGVTTTRYIHQKFTDPWMIKSFKILRLDKESLSPVSDRIISITEKENVVSATSDDCLVKSENTFPSVEEIQTTGESLNVADLDKVFLLDKNERLCGQTDGQEDATSGNDQTPDNKDIDETTGNVQTTRRMRKRTALLQPKDIQKAAKKLDFNTVEPIKVVIKPWIRIDGVLNRRVLDRMLGAVLDYCINHPGITLFKVQKRFVPALQPFQVTELVEMLCRLKCVKIRILRKPKVTLFSKPANINLKPSTGLDSEDEMIIEPEIDASLKFGMFLGNKTYNIDFLP</sequence>
<gene>
    <name evidence="11" type="primary">LOC107217617</name>
</gene>
<feature type="coiled-coil region" evidence="6">
    <location>
        <begin position="1627"/>
        <end position="1688"/>
    </location>
</feature>
<evidence type="ECO:0000256" key="2">
    <source>
        <dbReference type="ARBA" id="ARBA00022553"/>
    </source>
</evidence>
<evidence type="ECO:0000256" key="6">
    <source>
        <dbReference type="SAM" id="Coils"/>
    </source>
</evidence>
<dbReference type="InterPro" id="IPR056467">
    <property type="entry name" value="eWH_GTF3C1"/>
</dbReference>
<feature type="region of interest" description="Disordered" evidence="7">
    <location>
        <begin position="1723"/>
        <end position="1742"/>
    </location>
</feature>
<dbReference type="GO" id="GO:0000127">
    <property type="term" value="C:transcription factor TFIIIC complex"/>
    <property type="evidence" value="ECO:0007669"/>
    <property type="project" value="InterPro"/>
</dbReference>
<comment type="subcellular location">
    <subcellularLocation>
        <location evidence="1">Nucleus</location>
    </subcellularLocation>
</comment>
<dbReference type="Pfam" id="PF04182">
    <property type="entry name" value="B-block_TFIIIC"/>
    <property type="match status" value="1"/>
</dbReference>
<accession>A0A6J0BAI0</accession>
<feature type="region of interest" description="Disordered" evidence="7">
    <location>
        <begin position="1878"/>
        <end position="1904"/>
    </location>
</feature>
<dbReference type="KEGG" id="nlo:107217617"/>
<keyword evidence="10" id="KW-1185">Reference proteome</keyword>
<keyword evidence="4" id="KW-0804">Transcription</keyword>
<dbReference type="GeneID" id="107217617"/>
<protein>
    <submittedName>
        <fullName evidence="11">General transcription factor 3C polypeptide 1 isoform X1</fullName>
    </submittedName>
</protein>
<dbReference type="CDD" id="cd16169">
    <property type="entry name" value="Tau138_eWH"/>
    <property type="match status" value="1"/>
</dbReference>
<dbReference type="FunCoup" id="A0A6J0BAI0">
    <property type="interactions" value="228"/>
</dbReference>
<dbReference type="GO" id="GO:0005634">
    <property type="term" value="C:nucleus"/>
    <property type="evidence" value="ECO:0007669"/>
    <property type="project" value="UniProtKB-SubCell"/>
</dbReference>
<feature type="domain" description="GTF3C1 extended winged-helix" evidence="9">
    <location>
        <begin position="668"/>
        <end position="770"/>
    </location>
</feature>
<dbReference type="InterPro" id="IPR044210">
    <property type="entry name" value="Tfc3-like"/>
</dbReference>